<accession>A0AAW1NZE5</accession>
<keyword evidence="2" id="KW-1185">Reference proteome</keyword>
<comment type="caution">
    <text evidence="1">The sequence shown here is derived from an EMBL/GenBank/DDBJ whole genome shotgun (WGS) entry which is preliminary data.</text>
</comment>
<organism evidence="1 2">
    <name type="scientific">Symbiochloris irregularis</name>
    <dbReference type="NCBI Taxonomy" id="706552"/>
    <lineage>
        <taxon>Eukaryota</taxon>
        <taxon>Viridiplantae</taxon>
        <taxon>Chlorophyta</taxon>
        <taxon>core chlorophytes</taxon>
        <taxon>Trebouxiophyceae</taxon>
        <taxon>Trebouxiales</taxon>
        <taxon>Trebouxiaceae</taxon>
        <taxon>Symbiochloris</taxon>
    </lineage>
</organism>
<proteinExistence type="predicted"/>
<reference evidence="1 2" key="1">
    <citation type="journal article" date="2024" name="Nat. Commun.">
        <title>Phylogenomics reveals the evolutionary origins of lichenization in chlorophyte algae.</title>
        <authorList>
            <person name="Puginier C."/>
            <person name="Libourel C."/>
            <person name="Otte J."/>
            <person name="Skaloud P."/>
            <person name="Haon M."/>
            <person name="Grisel S."/>
            <person name="Petersen M."/>
            <person name="Berrin J.G."/>
            <person name="Delaux P.M."/>
            <person name="Dal Grande F."/>
            <person name="Keller J."/>
        </authorList>
    </citation>
    <scope>NUCLEOTIDE SEQUENCE [LARGE SCALE GENOMIC DNA]</scope>
    <source>
        <strain evidence="1 2">SAG 2036</strain>
    </source>
</reference>
<gene>
    <name evidence="1" type="ORF">WJX73_000536</name>
</gene>
<dbReference type="AlphaFoldDB" id="A0AAW1NZE5"/>
<evidence type="ECO:0000313" key="1">
    <source>
        <dbReference type="EMBL" id="KAK9800723.1"/>
    </source>
</evidence>
<protein>
    <submittedName>
        <fullName evidence="1">Uncharacterized protein</fullName>
    </submittedName>
</protein>
<dbReference type="Proteomes" id="UP001465755">
    <property type="component" value="Unassembled WGS sequence"/>
</dbReference>
<sequence length="125" mass="13684">MFAGASLALQLLVQLKGLEDNFSSFPWQASSDRGAQCPFTGDSPGLRCPRCKTAVAEAAFHKEDKLTKFIVGEDALSWDQALQACQEDDSIKGRIAMDEALDFRGNYHFGTVGSACCACTTWKRR</sequence>
<evidence type="ECO:0000313" key="2">
    <source>
        <dbReference type="Proteomes" id="UP001465755"/>
    </source>
</evidence>
<name>A0AAW1NZE5_9CHLO</name>
<dbReference type="EMBL" id="JALJOQ010000081">
    <property type="protein sequence ID" value="KAK9800723.1"/>
    <property type="molecule type" value="Genomic_DNA"/>
</dbReference>